<feature type="transmembrane region" description="Helical" evidence="7">
    <location>
        <begin position="476"/>
        <end position="495"/>
    </location>
</feature>
<dbReference type="GO" id="GO:0016020">
    <property type="term" value="C:membrane"/>
    <property type="evidence" value="ECO:0007669"/>
    <property type="project" value="UniProtKB-SubCell"/>
</dbReference>
<organism evidence="9">
    <name type="scientific">hydrothermal vent metagenome</name>
    <dbReference type="NCBI Taxonomy" id="652676"/>
    <lineage>
        <taxon>unclassified sequences</taxon>
        <taxon>metagenomes</taxon>
        <taxon>ecological metagenomes</taxon>
    </lineage>
</organism>
<sequence length="521" mass="57893">MRESIYFYQLGHSLRSRNEFNLWFLELRPLYSSMHFMGGDGASARERFPQHLFDDLAEPPPDVRLAERAAEAFPSRFQGMSAKTGLDEAQSRFVGRSAATLGILGLFAPGLILTGLGTLSLVIFVLIIAYRLALAIFGDSRAYLLTDPASLSLLLPVYTILIALKDEAACMPQLSDSLMSLEYPRHLLDVKLLLEAGDDATKDAIHAQIWPEGTEVLVLPPGKPQTKPRALNYGLGRARGAFVTVYDAEDRPNPGQLMEAARRFAWDPDLACVQAPLSGNVRFGSWLSRHWALEYAIQFHRLMPALARLGMPIPLGGTSNHFRRRALLASGGWDAWNVTEDADLGLRFARLGKKIDVIAPSTVELPPQHLNVWLGQRSRWLKGFVQTWLVLMREPVTAAREMGALRFVSMQLTLGASILSALFHLPWLVWCVVCIVSPDANLSRISWAMLTVSYAVGAVTALTVPSASFAIRMRDLITLPFYWPLQFFAMARALYSLARRPHYWVKTPREGVPGAGGAHQF</sequence>
<feature type="transmembrane region" description="Helical" evidence="7">
    <location>
        <begin position="412"/>
        <end position="438"/>
    </location>
</feature>
<feature type="transmembrane region" description="Helical" evidence="7">
    <location>
        <begin position="142"/>
        <end position="164"/>
    </location>
</feature>
<comment type="subcellular location">
    <subcellularLocation>
        <location evidence="1">Membrane</location>
        <topology evidence="1">Multi-pass membrane protein</topology>
    </subcellularLocation>
</comment>
<evidence type="ECO:0000259" key="8">
    <source>
        <dbReference type="Pfam" id="PF13632"/>
    </source>
</evidence>
<dbReference type="AlphaFoldDB" id="A0A160U182"/>
<dbReference type="InterPro" id="IPR001173">
    <property type="entry name" value="Glyco_trans_2-like"/>
</dbReference>
<proteinExistence type="predicted"/>
<protein>
    <submittedName>
        <fullName evidence="9">Glycosyl transferase, group 2 family protein</fullName>
    </submittedName>
</protein>
<evidence type="ECO:0000256" key="3">
    <source>
        <dbReference type="ARBA" id="ARBA00022679"/>
    </source>
</evidence>
<evidence type="ECO:0000256" key="7">
    <source>
        <dbReference type="SAM" id="Phobius"/>
    </source>
</evidence>
<feature type="transmembrane region" description="Helical" evidence="7">
    <location>
        <begin position="101"/>
        <end position="130"/>
    </location>
</feature>
<gene>
    <name evidence="9" type="ORF">MGWOODY_Hyp608</name>
</gene>
<evidence type="ECO:0000256" key="1">
    <source>
        <dbReference type="ARBA" id="ARBA00004141"/>
    </source>
</evidence>
<evidence type="ECO:0000256" key="5">
    <source>
        <dbReference type="ARBA" id="ARBA00022989"/>
    </source>
</evidence>
<keyword evidence="3 9" id="KW-0808">Transferase</keyword>
<dbReference type="PANTHER" id="PTHR43867:SF2">
    <property type="entry name" value="CELLULOSE SYNTHASE CATALYTIC SUBUNIT A [UDP-FORMING]"/>
    <property type="match status" value="1"/>
</dbReference>
<keyword evidence="5 7" id="KW-1133">Transmembrane helix</keyword>
<dbReference type="InterPro" id="IPR029044">
    <property type="entry name" value="Nucleotide-diphossugar_trans"/>
</dbReference>
<evidence type="ECO:0000256" key="6">
    <source>
        <dbReference type="ARBA" id="ARBA00023136"/>
    </source>
</evidence>
<dbReference type="PANTHER" id="PTHR43867">
    <property type="entry name" value="CELLULOSE SYNTHASE CATALYTIC SUBUNIT A [UDP-FORMING]"/>
    <property type="match status" value="1"/>
</dbReference>
<accession>A0A160U182</accession>
<keyword evidence="6 7" id="KW-0472">Membrane</keyword>
<evidence type="ECO:0000313" key="9">
    <source>
        <dbReference type="EMBL" id="CUS57383.1"/>
    </source>
</evidence>
<dbReference type="Gene3D" id="3.90.550.10">
    <property type="entry name" value="Spore Coat Polysaccharide Biosynthesis Protein SpsA, Chain A"/>
    <property type="match status" value="1"/>
</dbReference>
<dbReference type="GO" id="GO:0016757">
    <property type="term" value="F:glycosyltransferase activity"/>
    <property type="evidence" value="ECO:0007669"/>
    <property type="project" value="UniProtKB-KW"/>
</dbReference>
<evidence type="ECO:0000256" key="4">
    <source>
        <dbReference type="ARBA" id="ARBA00022692"/>
    </source>
</evidence>
<keyword evidence="2" id="KW-0328">Glycosyltransferase</keyword>
<feature type="domain" description="Glycosyltransferase 2-like" evidence="8">
    <location>
        <begin position="243"/>
        <end position="457"/>
    </location>
</feature>
<dbReference type="SUPFAM" id="SSF53448">
    <property type="entry name" value="Nucleotide-diphospho-sugar transferases"/>
    <property type="match status" value="1"/>
</dbReference>
<name>A0A160U182_9ZZZZ</name>
<keyword evidence="4 7" id="KW-0812">Transmembrane</keyword>
<reference evidence="9" key="1">
    <citation type="submission" date="2015-10" db="EMBL/GenBank/DDBJ databases">
        <authorList>
            <person name="Gilbert D.G."/>
        </authorList>
    </citation>
    <scope>NUCLEOTIDE SEQUENCE</scope>
</reference>
<dbReference type="Pfam" id="PF13632">
    <property type="entry name" value="Glyco_trans_2_3"/>
    <property type="match status" value="1"/>
</dbReference>
<feature type="transmembrane region" description="Helical" evidence="7">
    <location>
        <begin position="444"/>
        <end position="464"/>
    </location>
</feature>
<dbReference type="EMBL" id="CZQD01000040">
    <property type="protein sequence ID" value="CUS57383.1"/>
    <property type="molecule type" value="Genomic_DNA"/>
</dbReference>
<evidence type="ECO:0000256" key="2">
    <source>
        <dbReference type="ARBA" id="ARBA00022676"/>
    </source>
</evidence>
<dbReference type="InterPro" id="IPR050321">
    <property type="entry name" value="Glycosyltr_2/OpgH_subfam"/>
</dbReference>